<dbReference type="InterPro" id="IPR057983">
    <property type="entry name" value="NAA35-like_N"/>
</dbReference>
<comment type="similarity">
    <text evidence="2">Belongs to the MAK10 family.</text>
</comment>
<evidence type="ECO:0000256" key="5">
    <source>
        <dbReference type="SAM" id="Phobius"/>
    </source>
</evidence>
<dbReference type="Proteomes" id="UP000515154">
    <property type="component" value="Linkage group LG6"/>
</dbReference>
<keyword evidence="5" id="KW-1133">Transmembrane helix</keyword>
<dbReference type="Pfam" id="PF04112">
    <property type="entry name" value="Mak10"/>
    <property type="match status" value="2"/>
</dbReference>
<proteinExistence type="inferred from homology"/>
<dbReference type="AlphaFoldDB" id="A0A7E6EWE8"/>
<feature type="transmembrane region" description="Helical" evidence="5">
    <location>
        <begin position="702"/>
        <end position="723"/>
    </location>
</feature>
<dbReference type="PANTHER" id="PTHR21373:SF0">
    <property type="entry name" value="N-ALPHA-ACETYLTRANSFERASE 35, NATC AUXILIARY SUBUNIT"/>
    <property type="match status" value="1"/>
</dbReference>
<evidence type="ECO:0000313" key="8">
    <source>
        <dbReference type="Proteomes" id="UP000515154"/>
    </source>
</evidence>
<feature type="domain" description="NAA35-like N-terminal" evidence="6">
    <location>
        <begin position="62"/>
        <end position="155"/>
    </location>
</feature>
<dbReference type="InterPro" id="IPR007244">
    <property type="entry name" value="Naa35_N"/>
</dbReference>
<feature type="domain" description="NAA35-like TPR repeats" evidence="7">
    <location>
        <begin position="357"/>
        <end position="656"/>
    </location>
</feature>
<keyword evidence="5" id="KW-0472">Membrane</keyword>
<evidence type="ECO:0000256" key="3">
    <source>
        <dbReference type="ARBA" id="ARBA00022490"/>
    </source>
</evidence>
<evidence type="ECO:0000259" key="6">
    <source>
        <dbReference type="Pfam" id="PF04112"/>
    </source>
</evidence>
<protein>
    <recommendedName>
        <fullName evidence="4">Protein MAK10 homolog</fullName>
    </recommendedName>
</protein>
<dbReference type="RefSeq" id="XP_036359956.1">
    <property type="nucleotide sequence ID" value="XM_036504063.1"/>
</dbReference>
<feature type="transmembrane region" description="Helical" evidence="5">
    <location>
        <begin position="659"/>
        <end position="682"/>
    </location>
</feature>
<evidence type="ECO:0000256" key="1">
    <source>
        <dbReference type="ARBA" id="ARBA00004496"/>
    </source>
</evidence>
<dbReference type="PANTHER" id="PTHR21373">
    <property type="entry name" value="GLUCOSE REPRESSIBLE PROTEIN MAK10"/>
    <property type="match status" value="1"/>
</dbReference>
<dbReference type="Pfam" id="PF25789">
    <property type="entry name" value="TPR_NAA35"/>
    <property type="match status" value="1"/>
</dbReference>
<evidence type="ECO:0000313" key="9">
    <source>
        <dbReference type="RefSeq" id="XP_036359956.1"/>
    </source>
</evidence>
<accession>A0A7E6EWE8</accession>
<gene>
    <name evidence="9" type="primary">LOC115213364</name>
</gene>
<sequence>MEKLYYADYAVDKMAVQAEDGIVENEMVPEVTEQIQQPTRLVYQWVDITDEFSQACSELHLGELLRDSSFTLFEAMSAIEMMDPKMDAGMLCNQTKRKVLNFEQSIKASIVSIKDLKFPKLIGIMDATLACLVTWLEGHSLAQTVFTNLYLHNPYIIEDRYLKAFCICILKTVDIIRDRVNRAGAFEEEDFQLVTYGFKMAAETSDVRAIGMMKEVEEEVNRIIKNTRSKPGTQRDSDTQTEHCLSVAVYNRLKFYRMFLTVLISFSKEKCEGISQAQRLLTQLIELVPQMKKELSLGIQAEEGGVTKTDYPTIMGFEPLVNQRLLPPTFPRYTMIKSREEALDYMENQLLCRLQTVTLITEITSLHNMLEIFTEFSKTCPCVLSRSLLQLLFLPFNKKLFGIYSIVDTLKESIRNFIAPVALFPKSSLYNNPQAKEYVDAFLTKAVRPVCTIFQITGHNRARQREKWTHILEELAALQEEADKVDSYLHSQLIKTEPTKVHLACFGTWVLYHTLYVMINYTLAGLELELYATYEYHYIFWYLHEMLYAWMVSTLVRADSFLLEHEAQNDQQIKGRYNRKNKKKKRTKTLSREITLNQGHQQLFGGYHKALMGFQLDGRMKKSKFEFDNEEIRYSHRFAPFVHFVTPPMVHYSRYKVRLWLLFCGFFVIIHALYYNLLQYALLAIDSNVASWWGCLPQKRAFISISYFEFIFCSLCFYCKQIVKKKSKLMRLKETHRFLYTFYLAVMSL</sequence>
<organism evidence="8 9">
    <name type="scientific">Octopus sinensis</name>
    <name type="common">East Asian common octopus</name>
    <dbReference type="NCBI Taxonomy" id="2607531"/>
    <lineage>
        <taxon>Eukaryota</taxon>
        <taxon>Metazoa</taxon>
        <taxon>Spiralia</taxon>
        <taxon>Lophotrochozoa</taxon>
        <taxon>Mollusca</taxon>
        <taxon>Cephalopoda</taxon>
        <taxon>Coleoidea</taxon>
        <taxon>Octopodiformes</taxon>
        <taxon>Octopoda</taxon>
        <taxon>Incirrata</taxon>
        <taxon>Octopodidae</taxon>
        <taxon>Octopus</taxon>
    </lineage>
</organism>
<evidence type="ECO:0000256" key="2">
    <source>
        <dbReference type="ARBA" id="ARBA00006289"/>
    </source>
</evidence>
<feature type="domain" description="NAA35-like N-terminal" evidence="6">
    <location>
        <begin position="159"/>
        <end position="205"/>
    </location>
</feature>
<evidence type="ECO:0000256" key="4">
    <source>
        <dbReference type="ARBA" id="ARBA00030494"/>
    </source>
</evidence>
<comment type="subcellular location">
    <subcellularLocation>
        <location evidence="1">Cytoplasm</location>
    </subcellularLocation>
</comment>
<name>A0A7E6EWE8_9MOLL</name>
<evidence type="ECO:0000259" key="7">
    <source>
        <dbReference type="Pfam" id="PF25789"/>
    </source>
</evidence>
<reference evidence="9" key="1">
    <citation type="submission" date="2025-08" db="UniProtKB">
        <authorList>
            <consortium name="RefSeq"/>
        </authorList>
    </citation>
    <scope>IDENTIFICATION</scope>
</reference>
<keyword evidence="3" id="KW-0963">Cytoplasm</keyword>
<dbReference type="GO" id="GO:0031417">
    <property type="term" value="C:NatC complex"/>
    <property type="evidence" value="ECO:0007669"/>
    <property type="project" value="InterPro"/>
</dbReference>
<keyword evidence="5" id="KW-0812">Transmembrane</keyword>
<dbReference type="InterPro" id="IPR057982">
    <property type="entry name" value="TPR_NAA35"/>
</dbReference>
<keyword evidence="8" id="KW-1185">Reference proteome</keyword>